<sequence length="133" mass="15112">MRDEEIRENQKIHLLEKDKTGLSPGYRLLWRIRYAANDVYGPASRQAGLNPREALRVERAQRVAAAYRAQGEEPPPAIRRAAGEDGVTESWDDAGHGRHGQPPKPFQEGYRYFMLKDGEEPPVMRPNETGDKT</sequence>
<accession>A0ABQ2LSL2</accession>
<feature type="region of interest" description="Disordered" evidence="1">
    <location>
        <begin position="67"/>
        <end position="108"/>
    </location>
</feature>
<dbReference type="RefSeq" id="WP_188804652.1">
    <property type="nucleotide sequence ID" value="NZ_BAAAOU010000001.1"/>
</dbReference>
<comment type="caution">
    <text evidence="2">The sequence shown here is derived from an EMBL/GenBank/DDBJ whole genome shotgun (WGS) entry which is preliminary data.</text>
</comment>
<name>A0ABQ2LSL2_9MICC</name>
<evidence type="ECO:0000313" key="2">
    <source>
        <dbReference type="EMBL" id="GGO42699.1"/>
    </source>
</evidence>
<proteinExistence type="predicted"/>
<dbReference type="EMBL" id="BMLQ01000002">
    <property type="protein sequence ID" value="GGO42699.1"/>
    <property type="molecule type" value="Genomic_DNA"/>
</dbReference>
<organism evidence="2 3">
    <name type="scientific">Citricoccus zhacaiensis</name>
    <dbReference type="NCBI Taxonomy" id="489142"/>
    <lineage>
        <taxon>Bacteria</taxon>
        <taxon>Bacillati</taxon>
        <taxon>Actinomycetota</taxon>
        <taxon>Actinomycetes</taxon>
        <taxon>Micrococcales</taxon>
        <taxon>Micrococcaceae</taxon>
        <taxon>Citricoccus</taxon>
    </lineage>
</organism>
<gene>
    <name evidence="2" type="ORF">GCM10010977_09140</name>
</gene>
<reference evidence="3" key="1">
    <citation type="journal article" date="2019" name="Int. J. Syst. Evol. Microbiol.">
        <title>The Global Catalogue of Microorganisms (GCM) 10K type strain sequencing project: providing services to taxonomists for standard genome sequencing and annotation.</title>
        <authorList>
            <consortium name="The Broad Institute Genomics Platform"/>
            <consortium name="The Broad Institute Genome Sequencing Center for Infectious Disease"/>
            <person name="Wu L."/>
            <person name="Ma J."/>
        </authorList>
    </citation>
    <scope>NUCLEOTIDE SEQUENCE [LARGE SCALE GENOMIC DNA]</scope>
    <source>
        <strain evidence="3">CGMCC 1.7064</strain>
    </source>
</reference>
<evidence type="ECO:0000256" key="1">
    <source>
        <dbReference type="SAM" id="MobiDB-lite"/>
    </source>
</evidence>
<dbReference type="Proteomes" id="UP000642509">
    <property type="component" value="Unassembled WGS sequence"/>
</dbReference>
<keyword evidence="3" id="KW-1185">Reference proteome</keyword>
<evidence type="ECO:0000313" key="3">
    <source>
        <dbReference type="Proteomes" id="UP000642509"/>
    </source>
</evidence>
<protein>
    <submittedName>
        <fullName evidence="2">Uncharacterized protein</fullName>
    </submittedName>
</protein>